<evidence type="ECO:0000313" key="2">
    <source>
        <dbReference type="Proteomes" id="UP000276133"/>
    </source>
</evidence>
<name>A0A3M7Q669_BRAPC</name>
<accession>A0A3M7Q669</accession>
<protein>
    <submittedName>
        <fullName evidence="1">Uncharacterized protein</fullName>
    </submittedName>
</protein>
<organism evidence="1 2">
    <name type="scientific">Brachionus plicatilis</name>
    <name type="common">Marine rotifer</name>
    <name type="synonym">Brachionus muelleri</name>
    <dbReference type="NCBI Taxonomy" id="10195"/>
    <lineage>
        <taxon>Eukaryota</taxon>
        <taxon>Metazoa</taxon>
        <taxon>Spiralia</taxon>
        <taxon>Gnathifera</taxon>
        <taxon>Rotifera</taxon>
        <taxon>Eurotatoria</taxon>
        <taxon>Monogononta</taxon>
        <taxon>Pseudotrocha</taxon>
        <taxon>Ploima</taxon>
        <taxon>Brachionidae</taxon>
        <taxon>Brachionus</taxon>
    </lineage>
</organism>
<sequence length="100" mass="11382">MDNCHRYSIGTIECPICIRLHTRCGSLTCHFYRIVGAQIFNENSVCTRTSNDISSNHSVQLMLNSLVFLSYTEKYVRDYFGGQNSSIQHKTSLSVKNDVI</sequence>
<gene>
    <name evidence="1" type="ORF">BpHYR1_023444</name>
</gene>
<evidence type="ECO:0000313" key="1">
    <source>
        <dbReference type="EMBL" id="RNA06739.1"/>
    </source>
</evidence>
<dbReference type="AlphaFoldDB" id="A0A3M7Q669"/>
<comment type="caution">
    <text evidence="1">The sequence shown here is derived from an EMBL/GenBank/DDBJ whole genome shotgun (WGS) entry which is preliminary data.</text>
</comment>
<proteinExistence type="predicted"/>
<keyword evidence="2" id="KW-1185">Reference proteome</keyword>
<dbReference type="Proteomes" id="UP000276133">
    <property type="component" value="Unassembled WGS sequence"/>
</dbReference>
<dbReference type="EMBL" id="REGN01007298">
    <property type="protein sequence ID" value="RNA06739.1"/>
    <property type="molecule type" value="Genomic_DNA"/>
</dbReference>
<reference evidence="1 2" key="1">
    <citation type="journal article" date="2018" name="Sci. Rep.">
        <title>Genomic signatures of local adaptation to the degree of environmental predictability in rotifers.</title>
        <authorList>
            <person name="Franch-Gras L."/>
            <person name="Hahn C."/>
            <person name="Garcia-Roger E.M."/>
            <person name="Carmona M.J."/>
            <person name="Serra M."/>
            <person name="Gomez A."/>
        </authorList>
    </citation>
    <scope>NUCLEOTIDE SEQUENCE [LARGE SCALE GENOMIC DNA]</scope>
    <source>
        <strain evidence="1">HYR1</strain>
    </source>
</reference>